<sequence length="1111" mass="123831">MPDLFDSLETDSASQPVEGAYDGQQESASEDVGWPDLNDAQERAVRASLKPQLVVAGPGTGKTRVLVCRAAYLLTKYSEQLRPSDLAVITFTRKAARQLTSRLAGIVGAKAQHVRAGTIHRFCAEILQEHGEAVGVPEDVVVAPEAVTDAFWQRWFEGNESWAKSNDISSFRQAKLSISRAKLGIETVTSRLQTARREYDEMLASRGMLDFDDLLVKARDAVNINSVRDAVRETTKAILVDEFQDTDPVQFHVVRQLAARSPKEKGAHLFCVADDDQSIYGFRGARQKNINDLIDRFGCSRDSGRLHILQTNYRSNRAIYEVAESVLPPEQRLKRRGEIETANGDTSPVVLSSWPDESQELDGALQQVREWLDDDVSPREIAVLAPWNTAVQALERRFLRAGIPCEASSTEPILQTPAVRRLMTTFALVERVLRSGEIADDALADVMDVVLPEDLTTRVRDIAHRSKAGLWGIFQRLATDADAAERAGLGAERGQLERVYAAIGNIMQHARSSDTTIESLAEEVLRQFGGTTHLLAEAADSLRDPLQADGMAEAADRLRRWLERIRNGNGHGRLLLYERNTRLVQVHREMIRHALDLANREGRVPNQSPAAFVVSDEDHPRPLDKNDLVCTSDIDAFLRWAERNGALGETLPQVLEIGGVATGRERLTLAGFDADQVTHVAPAAYRSPSLRLFSLLQTAVAPAEPEPAFPDYVMVDLETTSLDVKLCRVAEIGAIRVRDGKEVDSFDVRVELPDDLTDEEATTLRDVCGMDLEEDFVDALPLEEAWSRFCAFVDGCPIIAHNGQRFDFRILKRLHRELGSGAAPWTMTSDTLPMATRLCPDLPRHTAEHLRTELLDQNEPTAHRALADCRDQQEILAALQVRKATLQRKTALEPILPAALTGTLIDITARDEGETSPTWSEGERVLLEVGYRWALRDASQITATLRRLLPRSLPAMVRATPALYEAFDEERLLSGDDDARPGLTERLDALLAPYRSDSVREGLRRVLSHLALWGNDEARTREDVVTLSTYHSAKGLEFECVICTGVHDNAFPAYYANSPEDQAESRRLLYVGLTRAEKQLVVTYMAKDRFDNTRRLSPFLRSAPSQLLKRR</sequence>
<comment type="catalytic activity">
    <reaction evidence="8">
        <text>Couples ATP hydrolysis with the unwinding of duplex DNA by translocating in the 3'-5' direction.</text>
        <dbReference type="EC" id="5.6.2.4"/>
    </reaction>
</comment>
<organism evidence="16 17">
    <name type="scientific">Longibacter salinarum</name>
    <dbReference type="NCBI Taxonomy" id="1850348"/>
    <lineage>
        <taxon>Bacteria</taxon>
        <taxon>Pseudomonadati</taxon>
        <taxon>Rhodothermota</taxon>
        <taxon>Rhodothermia</taxon>
        <taxon>Rhodothermales</taxon>
        <taxon>Salisaetaceae</taxon>
        <taxon>Longibacter</taxon>
    </lineage>
</organism>
<keyword evidence="4 12" id="KW-0347">Helicase</keyword>
<name>A0A2A8CYT6_9BACT</name>
<keyword evidence="6" id="KW-0238">DNA-binding</keyword>
<evidence type="ECO:0000256" key="7">
    <source>
        <dbReference type="ARBA" id="ARBA00023235"/>
    </source>
</evidence>
<keyword evidence="3 12" id="KW-0378">Hydrolase</keyword>
<dbReference type="Proteomes" id="UP000220102">
    <property type="component" value="Unassembled WGS sequence"/>
</dbReference>
<dbReference type="PROSITE" id="PS51198">
    <property type="entry name" value="UVRD_HELICASE_ATP_BIND"/>
    <property type="match status" value="1"/>
</dbReference>
<dbReference type="SUPFAM" id="SSF52540">
    <property type="entry name" value="P-loop containing nucleoside triphosphate hydrolases"/>
    <property type="match status" value="2"/>
</dbReference>
<evidence type="ECO:0000256" key="10">
    <source>
        <dbReference type="ARBA" id="ARBA00034923"/>
    </source>
</evidence>
<dbReference type="PANTHER" id="PTHR11070">
    <property type="entry name" value="UVRD / RECB / PCRA DNA HELICASE FAMILY MEMBER"/>
    <property type="match status" value="1"/>
</dbReference>
<comment type="similarity">
    <text evidence="1">Belongs to the helicase family. UvrD subfamily.</text>
</comment>
<evidence type="ECO:0000256" key="1">
    <source>
        <dbReference type="ARBA" id="ARBA00009922"/>
    </source>
</evidence>
<evidence type="ECO:0000256" key="6">
    <source>
        <dbReference type="ARBA" id="ARBA00023125"/>
    </source>
</evidence>
<dbReference type="Gene3D" id="3.40.50.300">
    <property type="entry name" value="P-loop containing nucleotide triphosphate hydrolases"/>
    <property type="match status" value="3"/>
</dbReference>
<dbReference type="GO" id="GO:0000725">
    <property type="term" value="P:recombinational repair"/>
    <property type="evidence" value="ECO:0007669"/>
    <property type="project" value="TreeGrafter"/>
</dbReference>
<dbReference type="InterPro" id="IPR036397">
    <property type="entry name" value="RNaseH_sf"/>
</dbReference>
<dbReference type="InterPro" id="IPR014016">
    <property type="entry name" value="UvrD-like_ATP-bd"/>
</dbReference>
<keyword evidence="5 12" id="KW-0067">ATP-binding</keyword>
<dbReference type="GO" id="GO:0016887">
    <property type="term" value="F:ATP hydrolysis activity"/>
    <property type="evidence" value="ECO:0007669"/>
    <property type="project" value="RHEA"/>
</dbReference>
<dbReference type="Gene3D" id="1.10.486.10">
    <property type="entry name" value="PCRA, domain 4"/>
    <property type="match status" value="1"/>
</dbReference>
<evidence type="ECO:0000256" key="8">
    <source>
        <dbReference type="ARBA" id="ARBA00034617"/>
    </source>
</evidence>
<evidence type="ECO:0000313" key="17">
    <source>
        <dbReference type="Proteomes" id="UP000220102"/>
    </source>
</evidence>
<dbReference type="Gene3D" id="1.10.10.160">
    <property type="match status" value="1"/>
</dbReference>
<feature type="binding site" evidence="12">
    <location>
        <begin position="56"/>
        <end position="63"/>
    </location>
    <ligand>
        <name>ATP</name>
        <dbReference type="ChEBI" id="CHEBI:30616"/>
    </ligand>
</feature>
<dbReference type="SMART" id="SM00479">
    <property type="entry name" value="EXOIII"/>
    <property type="match status" value="1"/>
</dbReference>
<dbReference type="PANTHER" id="PTHR11070:SF2">
    <property type="entry name" value="ATP-DEPENDENT DNA HELICASE SRS2"/>
    <property type="match status" value="1"/>
</dbReference>
<evidence type="ECO:0000256" key="13">
    <source>
        <dbReference type="SAM" id="MobiDB-lite"/>
    </source>
</evidence>
<dbReference type="GO" id="GO:0004527">
    <property type="term" value="F:exonuclease activity"/>
    <property type="evidence" value="ECO:0007669"/>
    <property type="project" value="UniProtKB-KW"/>
</dbReference>
<feature type="region of interest" description="Disordered" evidence="13">
    <location>
        <begin position="1"/>
        <end position="34"/>
    </location>
</feature>
<dbReference type="CDD" id="cd17932">
    <property type="entry name" value="DEXQc_UvrD"/>
    <property type="match status" value="1"/>
</dbReference>
<gene>
    <name evidence="16" type="ORF">CRI94_07380</name>
</gene>
<evidence type="ECO:0000259" key="15">
    <source>
        <dbReference type="PROSITE" id="PS51217"/>
    </source>
</evidence>
<dbReference type="Pfam" id="PF00929">
    <property type="entry name" value="RNase_T"/>
    <property type="match status" value="1"/>
</dbReference>
<dbReference type="Pfam" id="PF13361">
    <property type="entry name" value="UvrD_C"/>
    <property type="match status" value="2"/>
</dbReference>
<dbReference type="PROSITE" id="PS51217">
    <property type="entry name" value="UVRD_HELICASE_CTER"/>
    <property type="match status" value="1"/>
</dbReference>
<dbReference type="SUPFAM" id="SSF53098">
    <property type="entry name" value="Ribonuclease H-like"/>
    <property type="match status" value="1"/>
</dbReference>
<keyword evidence="17" id="KW-1185">Reference proteome</keyword>
<dbReference type="GO" id="GO:0003677">
    <property type="term" value="F:DNA binding"/>
    <property type="evidence" value="ECO:0007669"/>
    <property type="project" value="UniProtKB-KW"/>
</dbReference>
<protein>
    <recommendedName>
        <fullName evidence="9">DNA 3'-5' helicase</fullName>
        <ecNumber evidence="9">5.6.2.4</ecNumber>
    </recommendedName>
    <alternativeName>
        <fullName evidence="10">DNA 3'-5' helicase II</fullName>
    </alternativeName>
</protein>
<accession>A0A2A8CYT6</accession>
<dbReference type="InterPro" id="IPR000212">
    <property type="entry name" value="DNA_helicase_UvrD/REP"/>
</dbReference>
<dbReference type="GO" id="GO:0005524">
    <property type="term" value="F:ATP binding"/>
    <property type="evidence" value="ECO:0007669"/>
    <property type="project" value="UniProtKB-UniRule"/>
</dbReference>
<feature type="domain" description="UvrD-like helicase C-terminal" evidence="15">
    <location>
        <begin position="317"/>
        <end position="591"/>
    </location>
</feature>
<dbReference type="Gene3D" id="3.30.420.10">
    <property type="entry name" value="Ribonuclease H-like superfamily/Ribonuclease H"/>
    <property type="match status" value="1"/>
</dbReference>
<evidence type="ECO:0000256" key="5">
    <source>
        <dbReference type="ARBA" id="ARBA00022840"/>
    </source>
</evidence>
<evidence type="ECO:0000256" key="9">
    <source>
        <dbReference type="ARBA" id="ARBA00034808"/>
    </source>
</evidence>
<dbReference type="CDD" id="cd06127">
    <property type="entry name" value="DEDDh"/>
    <property type="match status" value="1"/>
</dbReference>
<feature type="domain" description="UvrD-like helicase ATP-binding" evidence="14">
    <location>
        <begin position="35"/>
        <end position="316"/>
    </location>
</feature>
<evidence type="ECO:0000256" key="3">
    <source>
        <dbReference type="ARBA" id="ARBA00022801"/>
    </source>
</evidence>
<dbReference type="InterPro" id="IPR013986">
    <property type="entry name" value="DExx_box_DNA_helicase_dom_sf"/>
</dbReference>
<dbReference type="GO" id="GO:0043138">
    <property type="term" value="F:3'-5' DNA helicase activity"/>
    <property type="evidence" value="ECO:0007669"/>
    <property type="project" value="UniProtKB-EC"/>
</dbReference>
<dbReference type="RefSeq" id="WP_098075036.1">
    <property type="nucleotide sequence ID" value="NZ_PDEQ01000003.1"/>
</dbReference>
<dbReference type="EC" id="5.6.2.4" evidence="9"/>
<evidence type="ECO:0000313" key="16">
    <source>
        <dbReference type="EMBL" id="PEN13872.1"/>
    </source>
</evidence>
<dbReference type="InterPro" id="IPR014017">
    <property type="entry name" value="DNA_helicase_UvrD-like_C"/>
</dbReference>
<comment type="caution">
    <text evidence="16">The sequence shown here is derived from an EMBL/GenBank/DDBJ whole genome shotgun (WGS) entry which is preliminary data.</text>
</comment>
<comment type="catalytic activity">
    <reaction evidence="11">
        <text>ATP + H2O = ADP + phosphate + H(+)</text>
        <dbReference type="Rhea" id="RHEA:13065"/>
        <dbReference type="ChEBI" id="CHEBI:15377"/>
        <dbReference type="ChEBI" id="CHEBI:15378"/>
        <dbReference type="ChEBI" id="CHEBI:30616"/>
        <dbReference type="ChEBI" id="CHEBI:43474"/>
        <dbReference type="ChEBI" id="CHEBI:456216"/>
        <dbReference type="EC" id="5.6.2.4"/>
    </reaction>
</comment>
<dbReference type="InterPro" id="IPR027417">
    <property type="entry name" value="P-loop_NTPase"/>
</dbReference>
<keyword evidence="16" id="KW-0540">Nuclease</keyword>
<keyword evidence="2 12" id="KW-0547">Nucleotide-binding</keyword>
<reference evidence="16 17" key="1">
    <citation type="submission" date="2017-10" db="EMBL/GenBank/DDBJ databases">
        <title>Draft genome of Longibacter Salinarum.</title>
        <authorList>
            <person name="Goh K.M."/>
            <person name="Shamsir M.S."/>
            <person name="Lim S.W."/>
        </authorList>
    </citation>
    <scope>NUCLEOTIDE SEQUENCE [LARGE SCALE GENOMIC DNA]</scope>
    <source>
        <strain evidence="16 17">KCTC 52045</strain>
    </source>
</reference>
<evidence type="ECO:0000259" key="14">
    <source>
        <dbReference type="PROSITE" id="PS51198"/>
    </source>
</evidence>
<evidence type="ECO:0000256" key="12">
    <source>
        <dbReference type="PROSITE-ProRule" id="PRU00560"/>
    </source>
</evidence>
<dbReference type="InterPro" id="IPR013520">
    <property type="entry name" value="Ribonucl_H"/>
</dbReference>
<keyword evidence="7" id="KW-0413">Isomerase</keyword>
<dbReference type="InterPro" id="IPR012337">
    <property type="entry name" value="RNaseH-like_sf"/>
</dbReference>
<dbReference type="AlphaFoldDB" id="A0A2A8CYT6"/>
<dbReference type="Pfam" id="PF00580">
    <property type="entry name" value="UvrD-helicase"/>
    <property type="match status" value="1"/>
</dbReference>
<dbReference type="OrthoDB" id="1100019at2"/>
<dbReference type="EMBL" id="PDEQ01000003">
    <property type="protein sequence ID" value="PEN13872.1"/>
    <property type="molecule type" value="Genomic_DNA"/>
</dbReference>
<proteinExistence type="inferred from homology"/>
<evidence type="ECO:0000256" key="2">
    <source>
        <dbReference type="ARBA" id="ARBA00022741"/>
    </source>
</evidence>
<keyword evidence="16" id="KW-0269">Exonuclease</keyword>
<evidence type="ECO:0000256" key="4">
    <source>
        <dbReference type="ARBA" id="ARBA00022806"/>
    </source>
</evidence>
<evidence type="ECO:0000256" key="11">
    <source>
        <dbReference type="ARBA" id="ARBA00048988"/>
    </source>
</evidence>